<dbReference type="InterPro" id="IPR013783">
    <property type="entry name" value="Ig-like_fold"/>
</dbReference>
<dbReference type="InterPro" id="IPR032675">
    <property type="entry name" value="LRR_dom_sf"/>
</dbReference>
<feature type="compositionally biased region" description="Low complexity" evidence="1">
    <location>
        <begin position="783"/>
        <end position="796"/>
    </location>
</feature>
<feature type="compositionally biased region" description="Basic and acidic residues" evidence="1">
    <location>
        <begin position="817"/>
        <end position="829"/>
    </location>
</feature>
<sequence>MKKVISLFMAFVILLSITSGLTFNVYAATPTTGKCGENATWKFDEETNNLIISGTGSLIYDESMDVFRRQTVYDSASGHWISGKFPYKINNLIIEDGITEIPLIYNYPYVFGGMYIKNFYIPKTITDLSNDFNLNSTIEAYYVDESNPNYMSNDKVIYSKDQTELFAYPDNYKQEQFSVPYGVKKIWRWAFNNAKISTLFIPETVESINYFIKEENVTYVDDSAVFSHYISEYVVDENNNNFSSVDGVLFDKVKNTLLNYPSSKKYDKYNIPNGVKIINSHAFGIADGDKLKEIILPKSIVNIGYQSRLFYNLTFYYDGTEDEWENVEIGYYNDSPSLNVIFNYVGKYGENIIWKYNSTSKTLTLSGTGAIDSFSDADDSSYRERPWEEYIYDIENIKIEEGITSIGDYTFKNLGEINNIEIPKSLISIGESAFKECRINQVSYNGTNTEFFKIKNIENNKELIIGKYNPILNELLLKTIEVDYKQSEYLELTDEYLTKKVTNIINNNDNTIKNNINVKNGYLYINNINIGKIKIGYDYFPYEYEETESENIKTNIELLHDIYLGVLDNNDDNTLATFSTQLKFLNDSEYNKSDEKYVSDFVKNLNITKPYYYEVQYDEYIKEFIKAEKNQSWKSFWNYNDKIASKYYKKEVSNNLINLTIGSGAGGTEGSLNYNYFESGANLAIFKNDILYNVYSPESHYYINESGIKCKYSEPFVPVIVLPDSLPDEQIESYIMQKINNDWQNNDINGIVKGAKIENRIDIENGYTLKSAHNCDSIIIARRSDSSVPSSPTPGGSTSGGSIGGGGGFTPAPTPEDTDKKDEDQKPETKPAQPTTPTDTTEKSATVKVNKALAKKKALVIYWNKIANVSGYQIQVATDKKFKKNKKTVTVAKQNTSKKTVKKLKAKKKYFVRVRAYKIVDGKKVYGKWSKIKSVKTK</sequence>
<name>A0A1T4MGT0_9FIRM</name>
<reference evidence="3 4" key="1">
    <citation type="submission" date="2017-02" db="EMBL/GenBank/DDBJ databases">
        <authorList>
            <person name="Peterson S.W."/>
        </authorList>
    </citation>
    <scope>NUCLEOTIDE SEQUENCE [LARGE SCALE GENOMIC DNA]</scope>
    <source>
        <strain evidence="3 4">ATCC 51222</strain>
    </source>
</reference>
<dbReference type="Proteomes" id="UP000190657">
    <property type="component" value="Unassembled WGS sequence"/>
</dbReference>
<organism evidence="3 4">
    <name type="scientific">Eubacterium coprostanoligenes</name>
    <dbReference type="NCBI Taxonomy" id="290054"/>
    <lineage>
        <taxon>Bacteria</taxon>
        <taxon>Bacillati</taxon>
        <taxon>Bacillota</taxon>
        <taxon>Clostridia</taxon>
        <taxon>Eubacteriales</taxon>
        <taxon>Eubacteriaceae</taxon>
        <taxon>Eubacterium</taxon>
    </lineage>
</organism>
<feature type="region of interest" description="Disordered" evidence="1">
    <location>
        <begin position="783"/>
        <end position="845"/>
    </location>
</feature>
<dbReference type="AlphaFoldDB" id="A0A1T4MGT0"/>
<dbReference type="OrthoDB" id="1195357at2"/>
<dbReference type="Gene3D" id="2.60.40.10">
    <property type="entry name" value="Immunoglobulins"/>
    <property type="match status" value="1"/>
</dbReference>
<dbReference type="Pfam" id="PF13306">
    <property type="entry name" value="LRR_5"/>
    <property type="match status" value="3"/>
</dbReference>
<dbReference type="InterPro" id="IPR026906">
    <property type="entry name" value="LRR_5"/>
</dbReference>
<dbReference type="SUPFAM" id="SSF49265">
    <property type="entry name" value="Fibronectin type III"/>
    <property type="match status" value="1"/>
</dbReference>
<keyword evidence="4" id="KW-1185">Reference proteome</keyword>
<proteinExistence type="predicted"/>
<keyword evidence="2" id="KW-0732">Signal</keyword>
<gene>
    <name evidence="3" type="ORF">SAMN02745114_01248</name>
</gene>
<feature type="compositionally biased region" description="Gly residues" evidence="1">
    <location>
        <begin position="797"/>
        <end position="809"/>
    </location>
</feature>
<dbReference type="EMBL" id="FUWW01000013">
    <property type="protein sequence ID" value="SJZ65964.1"/>
    <property type="molecule type" value="Genomic_DNA"/>
</dbReference>
<evidence type="ECO:0000256" key="1">
    <source>
        <dbReference type="SAM" id="MobiDB-lite"/>
    </source>
</evidence>
<dbReference type="Gene3D" id="3.80.10.10">
    <property type="entry name" value="Ribonuclease Inhibitor"/>
    <property type="match status" value="3"/>
</dbReference>
<accession>A0A1T4MGT0</accession>
<evidence type="ECO:0000313" key="4">
    <source>
        <dbReference type="Proteomes" id="UP000190657"/>
    </source>
</evidence>
<feature type="chain" id="PRO_5010518496" evidence="2">
    <location>
        <begin position="28"/>
        <end position="938"/>
    </location>
</feature>
<evidence type="ECO:0000256" key="2">
    <source>
        <dbReference type="SAM" id="SignalP"/>
    </source>
</evidence>
<protein>
    <submittedName>
        <fullName evidence="3">Leucine rich repeat-containing protein</fullName>
    </submittedName>
</protein>
<dbReference type="STRING" id="290054.SAMN02745114_01248"/>
<dbReference type="InterPro" id="IPR036116">
    <property type="entry name" value="FN3_sf"/>
</dbReference>
<dbReference type="RefSeq" id="WP_078768724.1">
    <property type="nucleotide sequence ID" value="NZ_FUWW01000013.1"/>
</dbReference>
<feature type="signal peptide" evidence="2">
    <location>
        <begin position="1"/>
        <end position="27"/>
    </location>
</feature>
<evidence type="ECO:0000313" key="3">
    <source>
        <dbReference type="EMBL" id="SJZ65964.1"/>
    </source>
</evidence>